<name>A0A0W0YK07_9GAMM</name>
<accession>A0A0W0YK07</accession>
<proteinExistence type="inferred from homology"/>
<dbReference type="Pfam" id="PF03960">
    <property type="entry name" value="ArsC"/>
    <property type="match status" value="1"/>
</dbReference>
<keyword evidence="2 4" id="KW-0560">Oxidoreductase</keyword>
<dbReference type="GO" id="GO:0008794">
    <property type="term" value="F:arsenate reductase (glutaredoxin) activity"/>
    <property type="evidence" value="ECO:0007669"/>
    <property type="project" value="UniProtKB-UniRule"/>
</dbReference>
<protein>
    <recommendedName>
        <fullName evidence="4">Arsenate reductase</fullName>
        <ecNumber evidence="4">1.20.4.1</ecNumber>
    </recommendedName>
</protein>
<dbReference type="CDD" id="cd03034">
    <property type="entry name" value="ArsC_ArsC"/>
    <property type="match status" value="1"/>
</dbReference>
<evidence type="ECO:0000256" key="2">
    <source>
        <dbReference type="ARBA" id="ARBA00023002"/>
    </source>
</evidence>
<dbReference type="OrthoDB" id="9790554at2"/>
<dbReference type="EC" id="1.20.4.1" evidence="4"/>
<evidence type="ECO:0000313" key="6">
    <source>
        <dbReference type="Proteomes" id="UP000054621"/>
    </source>
</evidence>
<comment type="catalytic activity">
    <reaction evidence="4">
        <text>[glutaredoxin]-dithiol + arsenate + glutathione + H(+) = glutathionyl-S-S-[glutaredoxin] + arsenite + H2O</text>
        <dbReference type="Rhea" id="RHEA:22016"/>
        <dbReference type="Rhea" id="RHEA-COMP:10729"/>
        <dbReference type="Rhea" id="RHEA-COMP:17668"/>
        <dbReference type="ChEBI" id="CHEBI:15377"/>
        <dbReference type="ChEBI" id="CHEBI:15378"/>
        <dbReference type="ChEBI" id="CHEBI:29242"/>
        <dbReference type="ChEBI" id="CHEBI:29950"/>
        <dbReference type="ChEBI" id="CHEBI:48597"/>
        <dbReference type="ChEBI" id="CHEBI:57925"/>
        <dbReference type="ChEBI" id="CHEBI:146199"/>
        <dbReference type="EC" id="1.20.4.1"/>
    </reaction>
</comment>
<dbReference type="PROSITE" id="PS51353">
    <property type="entry name" value="ARSC"/>
    <property type="match status" value="1"/>
</dbReference>
<dbReference type="Proteomes" id="UP000054621">
    <property type="component" value="Unassembled WGS sequence"/>
</dbReference>
<dbReference type="RefSeq" id="WP_027271358.1">
    <property type="nucleotide sequence ID" value="NZ_CAAAJE010000016.1"/>
</dbReference>
<dbReference type="InterPro" id="IPR006659">
    <property type="entry name" value="Arsenate_reductase"/>
</dbReference>
<organism evidence="5 6">
    <name type="scientific">Legionella sainthelensi</name>
    <dbReference type="NCBI Taxonomy" id="28087"/>
    <lineage>
        <taxon>Bacteria</taxon>
        <taxon>Pseudomonadati</taxon>
        <taxon>Pseudomonadota</taxon>
        <taxon>Gammaproteobacteria</taxon>
        <taxon>Legionellales</taxon>
        <taxon>Legionellaceae</taxon>
        <taxon>Legionella</taxon>
    </lineage>
</organism>
<evidence type="ECO:0000256" key="1">
    <source>
        <dbReference type="ARBA" id="ARBA00007198"/>
    </source>
</evidence>
<dbReference type="PANTHER" id="PTHR30041">
    <property type="entry name" value="ARSENATE REDUCTASE"/>
    <property type="match status" value="1"/>
</dbReference>
<dbReference type="NCBIfam" id="TIGR00014">
    <property type="entry name" value="arsC"/>
    <property type="match status" value="1"/>
</dbReference>
<dbReference type="eggNOG" id="COG1393">
    <property type="taxonomic scope" value="Bacteria"/>
</dbReference>
<dbReference type="Gene3D" id="3.40.30.10">
    <property type="entry name" value="Glutaredoxin"/>
    <property type="match status" value="1"/>
</dbReference>
<gene>
    <name evidence="5" type="primary">yfgD</name>
    <name evidence="5" type="ORF">Lsai_1892</name>
</gene>
<dbReference type="PANTHER" id="PTHR30041:SF4">
    <property type="entry name" value="ARSENATE REDUCTASE"/>
    <property type="match status" value="1"/>
</dbReference>
<comment type="caution">
    <text evidence="5">The sequence shown here is derived from an EMBL/GenBank/DDBJ whole genome shotgun (WGS) entry which is preliminary data.</text>
</comment>
<reference evidence="5 6" key="1">
    <citation type="submission" date="2015-11" db="EMBL/GenBank/DDBJ databases">
        <title>Genomic analysis of 38 Legionella species identifies large and diverse effector repertoires.</title>
        <authorList>
            <person name="Burstein D."/>
            <person name="Amaro F."/>
            <person name="Zusman T."/>
            <person name="Lifshitz Z."/>
            <person name="Cohen O."/>
            <person name="Gilbert J.A."/>
            <person name="Pupko T."/>
            <person name="Shuman H.A."/>
            <person name="Segal G."/>
        </authorList>
    </citation>
    <scope>NUCLEOTIDE SEQUENCE [LARGE SCALE GENOMIC DNA]</scope>
    <source>
        <strain evidence="5 6">Mt.St.Helens-4</strain>
    </source>
</reference>
<sequence length="113" mass="13000">MQKITIYHNPRCSKSRQTLELLQNKGITPIIIEYLKAPLGLEQLKVLRAHFALKDFVRVNEPIFKELGLSLDNEDAVLQAMLKEPILMQRPIITFKNKAVIGRPPEKVLKLLE</sequence>
<dbReference type="InterPro" id="IPR006660">
    <property type="entry name" value="Arsenate_reductase-like"/>
</dbReference>
<dbReference type="AlphaFoldDB" id="A0A0W0YK07"/>
<comment type="similarity">
    <text evidence="1 3 4">Belongs to the ArsC family.</text>
</comment>
<evidence type="ECO:0000256" key="4">
    <source>
        <dbReference type="RuleBase" id="RU362029"/>
    </source>
</evidence>
<dbReference type="PATRIC" id="fig|28087.4.peg.2027"/>
<dbReference type="STRING" id="28087.Lsai_1892"/>
<evidence type="ECO:0000313" key="5">
    <source>
        <dbReference type="EMBL" id="KTD56915.1"/>
    </source>
</evidence>
<evidence type="ECO:0000256" key="3">
    <source>
        <dbReference type="PROSITE-ProRule" id="PRU01282"/>
    </source>
</evidence>
<dbReference type="SUPFAM" id="SSF52833">
    <property type="entry name" value="Thioredoxin-like"/>
    <property type="match status" value="1"/>
</dbReference>
<dbReference type="EMBL" id="LNYV01000029">
    <property type="protein sequence ID" value="KTD56915.1"/>
    <property type="molecule type" value="Genomic_DNA"/>
</dbReference>
<dbReference type="InterPro" id="IPR036249">
    <property type="entry name" value="Thioredoxin-like_sf"/>
</dbReference>